<sequence length="311" mass="34509">MPNPPSTPDRKAIPRSARSAFAANTFVSFSPRGVPKSSSITCSPSALRDEDGDFGFLLDMTVDSGPFEMDDSTRSIRFTLASSQVSHLFPQSPRSQSLQLPTSLKSVDGSEENDLSVKVSQERVSNYWQSETHESTSDQSGTPMDGVTGLLPASIEAKTLSPETLTVVKRDLEAFSIEPVTPPGTRGNNSDEREHWRPFPTPPKSLKLFEKFSIRREKRDRSPSTMEYDEQELVNGGAQSPDSPTPLRRLTSGLDRLFSRVSNISRTDERNNGDGPRSSAAPEVPTPPRKTKTTFARWRKDIRKLLQRLVD</sequence>
<feature type="region of interest" description="Disordered" evidence="1">
    <location>
        <begin position="178"/>
        <end position="297"/>
    </location>
</feature>
<proteinExistence type="predicted"/>
<organism evidence="2 3">
    <name type="scientific">Gracilariopsis chorda</name>
    <dbReference type="NCBI Taxonomy" id="448386"/>
    <lineage>
        <taxon>Eukaryota</taxon>
        <taxon>Rhodophyta</taxon>
        <taxon>Florideophyceae</taxon>
        <taxon>Rhodymeniophycidae</taxon>
        <taxon>Gracilariales</taxon>
        <taxon>Gracilariaceae</taxon>
        <taxon>Gracilariopsis</taxon>
    </lineage>
</organism>
<evidence type="ECO:0000313" key="3">
    <source>
        <dbReference type="Proteomes" id="UP000247409"/>
    </source>
</evidence>
<name>A0A2V3IN94_9FLOR</name>
<reference evidence="2 3" key="1">
    <citation type="journal article" date="2018" name="Mol. Biol. Evol.">
        <title>Analysis of the draft genome of the red seaweed Gracilariopsis chorda provides insights into genome size evolution in Rhodophyta.</title>
        <authorList>
            <person name="Lee J."/>
            <person name="Yang E.C."/>
            <person name="Graf L."/>
            <person name="Yang J.H."/>
            <person name="Qiu H."/>
            <person name="Zel Zion U."/>
            <person name="Chan C.X."/>
            <person name="Stephens T.G."/>
            <person name="Weber A.P.M."/>
            <person name="Boo G.H."/>
            <person name="Boo S.M."/>
            <person name="Kim K.M."/>
            <person name="Shin Y."/>
            <person name="Jung M."/>
            <person name="Lee S.J."/>
            <person name="Yim H.S."/>
            <person name="Lee J.H."/>
            <person name="Bhattacharya D."/>
            <person name="Yoon H.S."/>
        </authorList>
    </citation>
    <scope>NUCLEOTIDE SEQUENCE [LARGE SCALE GENOMIC DNA]</scope>
    <source>
        <strain evidence="2 3">SKKU-2015</strain>
        <tissue evidence="2">Whole body</tissue>
    </source>
</reference>
<feature type="compositionally biased region" description="Basic and acidic residues" evidence="1">
    <location>
        <begin position="207"/>
        <end position="222"/>
    </location>
</feature>
<dbReference type="Proteomes" id="UP000247409">
    <property type="component" value="Unassembled WGS sequence"/>
</dbReference>
<accession>A0A2V3IN94</accession>
<evidence type="ECO:0000256" key="1">
    <source>
        <dbReference type="SAM" id="MobiDB-lite"/>
    </source>
</evidence>
<dbReference type="AlphaFoldDB" id="A0A2V3IN94"/>
<comment type="caution">
    <text evidence="2">The sequence shown here is derived from an EMBL/GenBank/DDBJ whole genome shotgun (WGS) entry which is preliminary data.</text>
</comment>
<protein>
    <submittedName>
        <fullName evidence="2">Uncharacterized protein</fullName>
    </submittedName>
</protein>
<keyword evidence="3" id="KW-1185">Reference proteome</keyword>
<feature type="region of interest" description="Disordered" evidence="1">
    <location>
        <begin position="90"/>
        <end position="149"/>
    </location>
</feature>
<dbReference type="OrthoDB" id="10573276at2759"/>
<feature type="compositionally biased region" description="Polar residues" evidence="1">
    <location>
        <begin position="118"/>
        <end position="130"/>
    </location>
</feature>
<feature type="compositionally biased region" description="Polar residues" evidence="1">
    <location>
        <begin position="92"/>
        <end position="105"/>
    </location>
</feature>
<dbReference type="EMBL" id="NBIV01000119">
    <property type="protein sequence ID" value="PXF43548.1"/>
    <property type="molecule type" value="Genomic_DNA"/>
</dbReference>
<gene>
    <name evidence="2" type="ORF">BWQ96_06660</name>
</gene>
<evidence type="ECO:0000313" key="2">
    <source>
        <dbReference type="EMBL" id="PXF43548.1"/>
    </source>
</evidence>